<keyword evidence="4" id="KW-1185">Reference proteome</keyword>
<evidence type="ECO:0000256" key="1">
    <source>
        <dbReference type="SAM" id="MobiDB-lite"/>
    </source>
</evidence>
<dbReference type="EMBL" id="JBHRSW010000014">
    <property type="protein sequence ID" value="MFC3121840.1"/>
    <property type="molecule type" value="Genomic_DNA"/>
</dbReference>
<evidence type="ECO:0000313" key="4">
    <source>
        <dbReference type="Proteomes" id="UP001595478"/>
    </source>
</evidence>
<dbReference type="RefSeq" id="WP_376919971.1">
    <property type="nucleotide sequence ID" value="NZ_JBHRSW010000014.1"/>
</dbReference>
<accession>A0ABV7FT04</accession>
<sequence>MTISGIIIVIVLALGIIVGNILLLRDSKGFPVPKGFKKRPDSEYDKDDDKD</sequence>
<protein>
    <submittedName>
        <fullName evidence="3">DUF2897 family protein</fullName>
    </submittedName>
</protein>
<organism evidence="3 4">
    <name type="scientific">Agaribacter flavus</name>
    <dbReference type="NCBI Taxonomy" id="1902781"/>
    <lineage>
        <taxon>Bacteria</taxon>
        <taxon>Pseudomonadati</taxon>
        <taxon>Pseudomonadota</taxon>
        <taxon>Gammaproteobacteria</taxon>
        <taxon>Alteromonadales</taxon>
        <taxon>Alteromonadaceae</taxon>
        <taxon>Agaribacter</taxon>
    </lineage>
</organism>
<proteinExistence type="predicted"/>
<feature type="compositionally biased region" description="Basic and acidic residues" evidence="1">
    <location>
        <begin position="38"/>
        <end position="51"/>
    </location>
</feature>
<dbReference type="Pfam" id="PF11446">
    <property type="entry name" value="DUF2897"/>
    <property type="match status" value="1"/>
</dbReference>
<name>A0ABV7FT04_9ALTE</name>
<keyword evidence="2" id="KW-0812">Transmembrane</keyword>
<feature type="transmembrane region" description="Helical" evidence="2">
    <location>
        <begin position="6"/>
        <end position="24"/>
    </location>
</feature>
<dbReference type="InterPro" id="IPR021550">
    <property type="entry name" value="DUF2897"/>
</dbReference>
<gene>
    <name evidence="3" type="ORF">ACFOHL_09430</name>
</gene>
<comment type="caution">
    <text evidence="3">The sequence shown here is derived from an EMBL/GenBank/DDBJ whole genome shotgun (WGS) entry which is preliminary data.</text>
</comment>
<reference evidence="4" key="1">
    <citation type="journal article" date="2019" name="Int. J. Syst. Evol. Microbiol.">
        <title>The Global Catalogue of Microorganisms (GCM) 10K type strain sequencing project: providing services to taxonomists for standard genome sequencing and annotation.</title>
        <authorList>
            <consortium name="The Broad Institute Genomics Platform"/>
            <consortium name="The Broad Institute Genome Sequencing Center for Infectious Disease"/>
            <person name="Wu L."/>
            <person name="Ma J."/>
        </authorList>
    </citation>
    <scope>NUCLEOTIDE SEQUENCE [LARGE SCALE GENOMIC DNA]</scope>
    <source>
        <strain evidence="4">KCTC 52473</strain>
    </source>
</reference>
<keyword evidence="2" id="KW-0472">Membrane</keyword>
<dbReference type="Proteomes" id="UP001595478">
    <property type="component" value="Unassembled WGS sequence"/>
</dbReference>
<evidence type="ECO:0000256" key="2">
    <source>
        <dbReference type="SAM" id="Phobius"/>
    </source>
</evidence>
<feature type="region of interest" description="Disordered" evidence="1">
    <location>
        <begin position="28"/>
        <end position="51"/>
    </location>
</feature>
<evidence type="ECO:0000313" key="3">
    <source>
        <dbReference type="EMBL" id="MFC3121840.1"/>
    </source>
</evidence>
<keyword evidence="2" id="KW-1133">Transmembrane helix</keyword>